<feature type="domain" description="Stress-response A/B barrel" evidence="1">
    <location>
        <begin position="33"/>
        <end position="144"/>
    </location>
</feature>
<organism evidence="2 3">
    <name type="scientific">Kineococcus mangrovi</name>
    <dbReference type="NCBI Taxonomy" id="1660183"/>
    <lineage>
        <taxon>Bacteria</taxon>
        <taxon>Bacillati</taxon>
        <taxon>Actinomycetota</taxon>
        <taxon>Actinomycetes</taxon>
        <taxon>Kineosporiales</taxon>
        <taxon>Kineosporiaceae</taxon>
        <taxon>Kineococcus</taxon>
    </lineage>
</organism>
<dbReference type="InterPro" id="IPR011008">
    <property type="entry name" value="Dimeric_a/b-barrel"/>
</dbReference>
<keyword evidence="3" id="KW-1185">Reference proteome</keyword>
<dbReference type="SMART" id="SM00886">
    <property type="entry name" value="Dabb"/>
    <property type="match status" value="1"/>
</dbReference>
<dbReference type="InterPro" id="IPR013097">
    <property type="entry name" value="Dabb"/>
</dbReference>
<reference evidence="2 3" key="1">
    <citation type="submission" date="2024-07" db="EMBL/GenBank/DDBJ databases">
        <authorList>
            <person name="Thanompreechachai J."/>
            <person name="Duangmal K."/>
        </authorList>
    </citation>
    <scope>NUCLEOTIDE SEQUENCE [LARGE SCALE GENOMIC DNA]</scope>
    <source>
        <strain evidence="2 3">TBRC 1896</strain>
    </source>
</reference>
<sequence>MRRVPHDANPLTALLAEVGVEEFTARDFRPGVLRHVVLFRYRDDVTPVQKEEVLRRFRALAASPRPDGRPYVVSIEAGTQTSGEGAGGGFEHGIVVTFASEGDRNFYVGTPVVDDPAFGDPAHAEFKEFVGPLLADGGVLVFDVAG</sequence>
<comment type="caution">
    <text evidence="2">The sequence shown here is derived from an EMBL/GenBank/DDBJ whole genome shotgun (WGS) entry which is preliminary data.</text>
</comment>
<dbReference type="SUPFAM" id="SSF54909">
    <property type="entry name" value="Dimeric alpha+beta barrel"/>
    <property type="match status" value="1"/>
</dbReference>
<proteinExistence type="predicted"/>
<accession>A0ABV4HYI4</accession>
<dbReference type="PROSITE" id="PS51502">
    <property type="entry name" value="S_R_A_B_BARREL"/>
    <property type="match status" value="1"/>
</dbReference>
<dbReference type="EMBL" id="JBGGTQ010000002">
    <property type="protein sequence ID" value="MEZ0491479.1"/>
    <property type="molecule type" value="Genomic_DNA"/>
</dbReference>
<dbReference type="Gene3D" id="3.30.70.100">
    <property type="match status" value="1"/>
</dbReference>
<gene>
    <name evidence="2" type="ORF">AB2L28_04440</name>
</gene>
<evidence type="ECO:0000259" key="1">
    <source>
        <dbReference type="PROSITE" id="PS51502"/>
    </source>
</evidence>
<evidence type="ECO:0000313" key="3">
    <source>
        <dbReference type="Proteomes" id="UP001566476"/>
    </source>
</evidence>
<dbReference type="Proteomes" id="UP001566476">
    <property type="component" value="Unassembled WGS sequence"/>
</dbReference>
<dbReference type="RefSeq" id="WP_370717521.1">
    <property type="nucleotide sequence ID" value="NZ_JBGGTQ010000002.1"/>
</dbReference>
<protein>
    <submittedName>
        <fullName evidence="2">Dabb family protein</fullName>
    </submittedName>
</protein>
<evidence type="ECO:0000313" key="2">
    <source>
        <dbReference type="EMBL" id="MEZ0491479.1"/>
    </source>
</evidence>
<name>A0ABV4HYI4_9ACTN</name>
<dbReference type="Pfam" id="PF07876">
    <property type="entry name" value="Dabb"/>
    <property type="match status" value="1"/>
</dbReference>